<comment type="caution">
    <text evidence="1">The sequence shown here is derived from an EMBL/GenBank/DDBJ whole genome shotgun (WGS) entry which is preliminary data.</text>
</comment>
<gene>
    <name evidence="1" type="ORF">EVS84_15050</name>
</gene>
<dbReference type="EMBL" id="SEUB01000005">
    <property type="protein sequence ID" value="RYM41207.1"/>
    <property type="molecule type" value="Genomic_DNA"/>
</dbReference>
<evidence type="ECO:0000313" key="2">
    <source>
        <dbReference type="Proteomes" id="UP000291107"/>
    </source>
</evidence>
<proteinExistence type="predicted"/>
<reference evidence="1 2" key="1">
    <citation type="submission" date="2019-02" db="EMBL/GenBank/DDBJ databases">
        <title>Genome of Pseudomonas korensis isolated from heavy metal contaminated environment.</title>
        <authorList>
            <person name="Ayangbenro A.S."/>
            <person name="Babalola O."/>
        </authorList>
    </citation>
    <scope>NUCLEOTIDE SEQUENCE [LARGE SCALE GENOMIC DNA]</scope>
    <source>
        <strain evidence="1 2">AB36</strain>
    </source>
</reference>
<accession>A0A4Q4L381</accession>
<dbReference type="Proteomes" id="UP000291107">
    <property type="component" value="Unassembled WGS sequence"/>
</dbReference>
<organism evidence="1 2">
    <name type="scientific">Pseudomonas koreensis</name>
    <dbReference type="NCBI Taxonomy" id="198620"/>
    <lineage>
        <taxon>Bacteria</taxon>
        <taxon>Pseudomonadati</taxon>
        <taxon>Pseudomonadota</taxon>
        <taxon>Gammaproteobacteria</taxon>
        <taxon>Pseudomonadales</taxon>
        <taxon>Pseudomonadaceae</taxon>
        <taxon>Pseudomonas</taxon>
    </lineage>
</organism>
<protein>
    <submittedName>
        <fullName evidence="1">Uncharacterized protein</fullName>
    </submittedName>
</protein>
<evidence type="ECO:0000313" key="1">
    <source>
        <dbReference type="EMBL" id="RYM41207.1"/>
    </source>
</evidence>
<sequence>MRFHFKLDGLDHQHRETLLSIESAMTGRSSTALFDLKALDVFTNRPPEKTNEFVSGKLGIFLMKSLEALMAATGLDLIALYGAVKGVPVILKARSTAAQQ</sequence>
<dbReference type="AlphaFoldDB" id="A0A4Q4L381"/>
<name>A0A4Q4L381_9PSED</name>
<dbReference type="RefSeq" id="WP_129998897.1">
    <property type="nucleotide sequence ID" value="NZ_SEUB01000005.1"/>
</dbReference>